<dbReference type="Pfam" id="PF04127">
    <property type="entry name" value="DFP"/>
    <property type="match status" value="1"/>
</dbReference>
<dbReference type="SUPFAM" id="SSF102645">
    <property type="entry name" value="CoaB-like"/>
    <property type="match status" value="1"/>
</dbReference>
<dbReference type="GO" id="GO:0004632">
    <property type="term" value="F:phosphopantothenate--cysteine ligase activity"/>
    <property type="evidence" value="ECO:0007669"/>
    <property type="project" value="InterPro"/>
</dbReference>
<dbReference type="GO" id="GO:0071513">
    <property type="term" value="C:phosphopantothenoylcysteine decarboxylase complex"/>
    <property type="evidence" value="ECO:0007669"/>
    <property type="project" value="TreeGrafter"/>
</dbReference>
<evidence type="ECO:0000259" key="4">
    <source>
        <dbReference type="Pfam" id="PF04127"/>
    </source>
</evidence>
<dbReference type="InterPro" id="IPR005252">
    <property type="entry name" value="CoaBC"/>
</dbReference>
<dbReference type="AlphaFoldDB" id="A0A1V0N4Y5"/>
<proteinExistence type="predicted"/>
<dbReference type="STRING" id="74969.FAD_1299"/>
<dbReference type="GO" id="GO:0015941">
    <property type="term" value="P:pantothenate catabolic process"/>
    <property type="evidence" value="ECO:0007669"/>
    <property type="project" value="InterPro"/>
</dbReference>
<dbReference type="PANTHER" id="PTHR14359">
    <property type="entry name" value="HOMO-OLIGOMERIC FLAVIN CONTAINING CYS DECARBOXYLASE FAMILY"/>
    <property type="match status" value="1"/>
</dbReference>
<dbReference type="Gene3D" id="3.40.50.1950">
    <property type="entry name" value="Flavin prenyltransferase-like"/>
    <property type="match status" value="1"/>
</dbReference>
<dbReference type="InterPro" id="IPR007085">
    <property type="entry name" value="DNA/pantothenate-metab_flavo_C"/>
</dbReference>
<reference evidence="5 6" key="1">
    <citation type="submission" date="2011-10" db="EMBL/GenBank/DDBJ databases">
        <title>Metabolic and evolutionary patterns in the extreme acidophile Ferroplasma acidiphilum.</title>
        <authorList>
            <person name="Golyshina O.V."/>
            <person name="Kozyavkin S.A."/>
            <person name="Tatusov R.L."/>
            <person name="Slesarev A.I."/>
            <person name="Golyshin P.N."/>
        </authorList>
    </citation>
    <scope>NUCLEOTIDE SEQUENCE [LARGE SCALE GENOMIC DNA]</scope>
    <source>
        <strain evidence="6">Y</strain>
    </source>
</reference>
<dbReference type="SUPFAM" id="SSF52507">
    <property type="entry name" value="Homo-oligomeric flavin-containing Cys decarboxylases, HFCD"/>
    <property type="match status" value="1"/>
</dbReference>
<feature type="domain" description="Flavoprotein" evidence="3">
    <location>
        <begin position="15"/>
        <end position="170"/>
    </location>
</feature>
<dbReference type="OrthoDB" id="10536at2157"/>
<dbReference type="PANTHER" id="PTHR14359:SF6">
    <property type="entry name" value="PHOSPHOPANTOTHENOYLCYSTEINE DECARBOXYLASE"/>
    <property type="match status" value="1"/>
</dbReference>
<keyword evidence="2" id="KW-0456">Lyase</keyword>
<dbReference type="InterPro" id="IPR035929">
    <property type="entry name" value="CoaB-like_sf"/>
</dbReference>
<evidence type="ECO:0000256" key="2">
    <source>
        <dbReference type="ARBA" id="ARBA00023239"/>
    </source>
</evidence>
<dbReference type="Gene3D" id="3.40.50.10300">
    <property type="entry name" value="CoaB-like"/>
    <property type="match status" value="1"/>
</dbReference>
<gene>
    <name evidence="5" type="ORF">FAD_1299</name>
</gene>
<evidence type="ECO:0000313" key="5">
    <source>
        <dbReference type="EMBL" id="ARD85167.1"/>
    </source>
</evidence>
<dbReference type="InterPro" id="IPR003382">
    <property type="entry name" value="Flavoprotein"/>
</dbReference>
<evidence type="ECO:0000259" key="3">
    <source>
        <dbReference type="Pfam" id="PF02441"/>
    </source>
</evidence>
<name>A0A1V0N4Y5_9ARCH</name>
<keyword evidence="1" id="KW-0210">Decarboxylase</keyword>
<dbReference type="GO" id="GO:0010181">
    <property type="term" value="F:FMN binding"/>
    <property type="evidence" value="ECO:0007669"/>
    <property type="project" value="InterPro"/>
</dbReference>
<dbReference type="NCBIfam" id="TIGR00521">
    <property type="entry name" value="coaBC_dfp"/>
    <property type="match status" value="1"/>
</dbReference>
<dbReference type="InterPro" id="IPR036551">
    <property type="entry name" value="Flavin_trans-like"/>
</dbReference>
<dbReference type="Pfam" id="PF02441">
    <property type="entry name" value="Flavoprotein"/>
    <property type="match status" value="1"/>
</dbReference>
<dbReference type="Proteomes" id="UP000192050">
    <property type="component" value="Chromosome"/>
</dbReference>
<organism evidence="5 6">
    <name type="scientific">Ferroplasma acidiphilum</name>
    <dbReference type="NCBI Taxonomy" id="74969"/>
    <lineage>
        <taxon>Archaea</taxon>
        <taxon>Methanobacteriati</taxon>
        <taxon>Thermoplasmatota</taxon>
        <taxon>Thermoplasmata</taxon>
        <taxon>Thermoplasmatales</taxon>
        <taxon>Ferroplasmaceae</taxon>
        <taxon>Ferroplasma</taxon>
    </lineage>
</organism>
<evidence type="ECO:0000313" key="6">
    <source>
        <dbReference type="Proteomes" id="UP000192050"/>
    </source>
</evidence>
<protein>
    <submittedName>
        <fullName evidence="5">Bifunctional phosphopantothenoylcysteine decarboxylase/phosphopantothenate synthase</fullName>
    </submittedName>
</protein>
<dbReference type="GO" id="GO:0004633">
    <property type="term" value="F:phosphopantothenoylcysteine decarboxylase activity"/>
    <property type="evidence" value="ECO:0007669"/>
    <property type="project" value="InterPro"/>
</dbReference>
<dbReference type="EMBL" id="CP015363">
    <property type="protein sequence ID" value="ARD85167.1"/>
    <property type="molecule type" value="Genomic_DNA"/>
</dbReference>
<dbReference type="GO" id="GO:0015937">
    <property type="term" value="P:coenzyme A biosynthetic process"/>
    <property type="evidence" value="ECO:0007669"/>
    <property type="project" value="InterPro"/>
</dbReference>
<evidence type="ECO:0000256" key="1">
    <source>
        <dbReference type="ARBA" id="ARBA00022793"/>
    </source>
</evidence>
<dbReference type="GeneID" id="31676797"/>
<keyword evidence="6" id="KW-1185">Reference proteome</keyword>
<dbReference type="RefSeq" id="WP_081142781.1">
    <property type="nucleotide sequence ID" value="NZ_CP015363.1"/>
</dbReference>
<sequence>MNYIESHFENMLSGKKIIIASSASISIYRIPDLIRDLKREGASVVSAMSQQAVSMIGQTIMEWATGNPVVTQITGNIEHISMFDENTILLVAPASYNTIGKMANGISDSIPSLFFSYALGHGNKIVVVPAMHRDMFENPVNKENIEKLKKLGVLVVDPEFDETKAKIADNDRIIDYVCRSIYGNALNGKNVLIISGRSELAIDPVRVITNRSSGYTGYWLARNAFRLGASIITYVGNSEYNIPGYATYMEKYNLRDIIVEINTYISVNKYDYIIMPMALMDFDMKESKTKLDSGADQNLVLTPRPKVRDRIRQMALGAVLVLFNLESEKSYNSKKFEKSDPDMVVLNSFDKKPFGDTKNDYTIISKGRKEEIENADKATISLEIYNRIKDMTRDSGEPGMNSLVL</sequence>
<dbReference type="KEGG" id="fai:FAD_1299"/>
<feature type="domain" description="DNA/pantothenate metabolism flavoprotein C-terminal" evidence="4">
    <location>
        <begin position="186"/>
        <end position="390"/>
    </location>
</feature>
<accession>A0A1V0N4Y5</accession>